<feature type="transmembrane region" description="Helical" evidence="2">
    <location>
        <begin position="126"/>
        <end position="151"/>
    </location>
</feature>
<keyword evidence="2" id="KW-1133">Transmembrane helix</keyword>
<feature type="transmembrane region" description="Helical" evidence="2">
    <location>
        <begin position="97"/>
        <end position="120"/>
    </location>
</feature>
<evidence type="ECO:0000256" key="2">
    <source>
        <dbReference type="SAM" id="Phobius"/>
    </source>
</evidence>
<dbReference type="Proteomes" id="UP000813444">
    <property type="component" value="Unassembled WGS sequence"/>
</dbReference>
<dbReference type="EMBL" id="JAGPNK010000004">
    <property type="protein sequence ID" value="KAH7322880.1"/>
    <property type="molecule type" value="Genomic_DNA"/>
</dbReference>
<evidence type="ECO:0000256" key="1">
    <source>
        <dbReference type="SAM" id="MobiDB-lite"/>
    </source>
</evidence>
<evidence type="ECO:0000313" key="4">
    <source>
        <dbReference type="Proteomes" id="UP000813444"/>
    </source>
</evidence>
<accession>A0A8K0WUT5</accession>
<feature type="compositionally biased region" description="Low complexity" evidence="1">
    <location>
        <begin position="215"/>
        <end position="224"/>
    </location>
</feature>
<name>A0A8K0WUT5_9HYPO</name>
<gene>
    <name evidence="3" type="ORF">B0I35DRAFT_476783</name>
</gene>
<proteinExistence type="predicted"/>
<keyword evidence="4" id="KW-1185">Reference proteome</keyword>
<feature type="compositionally biased region" description="Polar residues" evidence="1">
    <location>
        <begin position="225"/>
        <end position="238"/>
    </location>
</feature>
<evidence type="ECO:0000313" key="3">
    <source>
        <dbReference type="EMBL" id="KAH7322880.1"/>
    </source>
</evidence>
<feature type="region of interest" description="Disordered" evidence="1">
    <location>
        <begin position="215"/>
        <end position="242"/>
    </location>
</feature>
<protein>
    <submittedName>
        <fullName evidence="3">Uncharacterized protein</fullName>
    </submittedName>
</protein>
<dbReference type="AlphaFoldDB" id="A0A8K0WUT5"/>
<dbReference type="OrthoDB" id="5211263at2759"/>
<comment type="caution">
    <text evidence="3">The sequence shown here is derived from an EMBL/GenBank/DDBJ whole genome shotgun (WGS) entry which is preliminary data.</text>
</comment>
<keyword evidence="2" id="KW-0472">Membrane</keyword>
<keyword evidence="2" id="KW-0812">Transmembrane</keyword>
<feature type="transmembrane region" description="Helical" evidence="2">
    <location>
        <begin position="21"/>
        <end position="43"/>
    </location>
</feature>
<sequence>MASHKAQSQFDRAKWRLRILIPLWAFQLALTVFMSFLFSWRLGETMKHWDKQQRGGELPTIELVWEVTNIGLSSVASICTIVEIFKFFSESLTPWTMLFTQVIKLTCAGAILALDAVIYVQRHDRHYSLLGLGVDAVFILTALALVIYALVIYRRLSAYDDYAHPANIKGFGFNDDVDRETSYQGKIDTIRASLEAARRSGVRASLEVVRPAVSRNSSGSFSSSERPQLQSIERNPSYSHRRDTQFDEYMARQGSLRLVVDDFSDLFPESPPYGAGNPLSPTGRTGRPHSASVSRHPSYGSERTLGAVLEVEEEEACRQHRHHRDSEGLLKPSRRNSDVSDMSDGETDLPHQIGENQAARV</sequence>
<organism evidence="3 4">
    <name type="scientific">Stachybotrys elegans</name>
    <dbReference type="NCBI Taxonomy" id="80388"/>
    <lineage>
        <taxon>Eukaryota</taxon>
        <taxon>Fungi</taxon>
        <taxon>Dikarya</taxon>
        <taxon>Ascomycota</taxon>
        <taxon>Pezizomycotina</taxon>
        <taxon>Sordariomycetes</taxon>
        <taxon>Hypocreomycetidae</taxon>
        <taxon>Hypocreales</taxon>
        <taxon>Stachybotryaceae</taxon>
        <taxon>Stachybotrys</taxon>
    </lineage>
</organism>
<reference evidence="3" key="1">
    <citation type="journal article" date="2021" name="Nat. Commun.">
        <title>Genetic determinants of endophytism in the Arabidopsis root mycobiome.</title>
        <authorList>
            <person name="Mesny F."/>
            <person name="Miyauchi S."/>
            <person name="Thiergart T."/>
            <person name="Pickel B."/>
            <person name="Atanasova L."/>
            <person name="Karlsson M."/>
            <person name="Huettel B."/>
            <person name="Barry K.W."/>
            <person name="Haridas S."/>
            <person name="Chen C."/>
            <person name="Bauer D."/>
            <person name="Andreopoulos W."/>
            <person name="Pangilinan J."/>
            <person name="LaButti K."/>
            <person name="Riley R."/>
            <person name="Lipzen A."/>
            <person name="Clum A."/>
            <person name="Drula E."/>
            <person name="Henrissat B."/>
            <person name="Kohler A."/>
            <person name="Grigoriev I.V."/>
            <person name="Martin F.M."/>
            <person name="Hacquard S."/>
        </authorList>
    </citation>
    <scope>NUCLEOTIDE SEQUENCE</scope>
    <source>
        <strain evidence="3">MPI-CAGE-CH-0235</strain>
    </source>
</reference>
<feature type="region of interest" description="Disordered" evidence="1">
    <location>
        <begin position="269"/>
        <end position="361"/>
    </location>
</feature>